<protein>
    <submittedName>
        <fullName evidence="2">60S ribosomal protein L28-1</fullName>
    </submittedName>
</protein>
<sequence>MNKFPIYPKYEAGDYCGYEFDPQTDYTDTDKKKNQGIRETSKGSTINKPKHGCVSGPMPGISGPGTIAGKPNKPLSGHLTSLFSSMNRVDNEIPYLCLKKVKDSNADVQSYGPVILFGLNHIVNLLILDFEIATEKNQSINTFLGLQGFTLLKSLVKDLNRVGVGVFCSSSASSVSSCLGISIVKISFGLLLVDADNVVEAGPSSVGPLMASEFDSAMTSLKPGFDIKDKLNEIETTCQYMIAFRKKSCLFTLSNFAKTNRAFQSIFEILGIKWMESQVADNYYRPDLKKASLARLSAVNRSFKVAKSGVKKKNRQA</sequence>
<dbReference type="OrthoDB" id="737456at2759"/>
<dbReference type="AlphaFoldDB" id="A0A2G2WKZ6"/>
<comment type="caution">
    <text evidence="2">The sequence shown here is derived from an EMBL/GenBank/DDBJ whole genome shotgun (WGS) entry which is preliminary data.</text>
</comment>
<evidence type="ECO:0000313" key="3">
    <source>
        <dbReference type="Proteomes" id="UP000224567"/>
    </source>
</evidence>
<reference evidence="2 3" key="1">
    <citation type="journal article" date="2017" name="Genome Biol.">
        <title>New reference genome sequences of hot pepper reveal the massive evolution of plant disease-resistance genes by retroduplication.</title>
        <authorList>
            <person name="Kim S."/>
            <person name="Park J."/>
            <person name="Yeom S.I."/>
            <person name="Kim Y.M."/>
            <person name="Seo E."/>
            <person name="Kim K.T."/>
            <person name="Kim M.S."/>
            <person name="Lee J.M."/>
            <person name="Cheong K."/>
            <person name="Shin H.S."/>
            <person name="Kim S.B."/>
            <person name="Han K."/>
            <person name="Lee J."/>
            <person name="Park M."/>
            <person name="Lee H.A."/>
            <person name="Lee H.Y."/>
            <person name="Lee Y."/>
            <person name="Oh S."/>
            <person name="Lee J.H."/>
            <person name="Choi E."/>
            <person name="Choi E."/>
            <person name="Lee S.E."/>
            <person name="Jeon J."/>
            <person name="Kim H."/>
            <person name="Choi G."/>
            <person name="Song H."/>
            <person name="Lee J."/>
            <person name="Lee S.C."/>
            <person name="Kwon J.K."/>
            <person name="Lee H.Y."/>
            <person name="Koo N."/>
            <person name="Hong Y."/>
            <person name="Kim R.W."/>
            <person name="Kang W.H."/>
            <person name="Huh J.H."/>
            <person name="Kang B.C."/>
            <person name="Yang T.J."/>
            <person name="Lee Y.H."/>
            <person name="Bennetzen J.L."/>
            <person name="Choi D."/>
        </authorList>
    </citation>
    <scope>NUCLEOTIDE SEQUENCE [LARGE SCALE GENOMIC DNA]</scope>
    <source>
        <strain evidence="3">cv. PBC81</strain>
    </source>
</reference>
<proteinExistence type="predicted"/>
<evidence type="ECO:0000256" key="1">
    <source>
        <dbReference type="SAM" id="MobiDB-lite"/>
    </source>
</evidence>
<dbReference type="PANTHER" id="PTHR35488:SF4">
    <property type="entry name" value="DUF4005 DOMAIN-CONTAINING PROTEIN"/>
    <property type="match status" value="1"/>
</dbReference>
<gene>
    <name evidence="2" type="ORF">CQW23_15073</name>
</gene>
<keyword evidence="2" id="KW-0687">Ribonucleoprotein</keyword>
<dbReference type="STRING" id="33114.A0A2G2WKZ6"/>
<organism evidence="2 3">
    <name type="scientific">Capsicum baccatum</name>
    <name type="common">Peruvian pepper</name>
    <dbReference type="NCBI Taxonomy" id="33114"/>
    <lineage>
        <taxon>Eukaryota</taxon>
        <taxon>Viridiplantae</taxon>
        <taxon>Streptophyta</taxon>
        <taxon>Embryophyta</taxon>
        <taxon>Tracheophyta</taxon>
        <taxon>Spermatophyta</taxon>
        <taxon>Magnoliopsida</taxon>
        <taxon>eudicotyledons</taxon>
        <taxon>Gunneridae</taxon>
        <taxon>Pentapetalae</taxon>
        <taxon>asterids</taxon>
        <taxon>lamiids</taxon>
        <taxon>Solanales</taxon>
        <taxon>Solanaceae</taxon>
        <taxon>Solanoideae</taxon>
        <taxon>Capsiceae</taxon>
        <taxon>Capsicum</taxon>
    </lineage>
</organism>
<accession>A0A2G2WKZ6</accession>
<evidence type="ECO:0000313" key="2">
    <source>
        <dbReference type="EMBL" id="PHT45915.1"/>
    </source>
</evidence>
<dbReference type="Gene3D" id="3.30.390.110">
    <property type="match status" value="1"/>
</dbReference>
<name>A0A2G2WKZ6_CAPBA</name>
<keyword evidence="3" id="KW-1185">Reference proteome</keyword>
<feature type="region of interest" description="Disordered" evidence="1">
    <location>
        <begin position="27"/>
        <end position="53"/>
    </location>
</feature>
<dbReference type="PANTHER" id="PTHR35488">
    <property type="entry name" value="OS05G0358900 PROTEIN-RELATED"/>
    <property type="match status" value="1"/>
</dbReference>
<keyword evidence="2" id="KW-0689">Ribosomal protein</keyword>
<dbReference type="EMBL" id="MLFT02000006">
    <property type="protein sequence ID" value="PHT45915.1"/>
    <property type="molecule type" value="Genomic_DNA"/>
</dbReference>
<reference evidence="3" key="2">
    <citation type="journal article" date="2017" name="J. Anim. Genet.">
        <title>Multiple reference genome sequences of hot pepper reveal the massive evolution of plant disease resistance genes by retroduplication.</title>
        <authorList>
            <person name="Kim S."/>
            <person name="Park J."/>
            <person name="Yeom S.-I."/>
            <person name="Kim Y.-M."/>
            <person name="Seo E."/>
            <person name="Kim K.-T."/>
            <person name="Kim M.-S."/>
            <person name="Lee J.M."/>
            <person name="Cheong K."/>
            <person name="Shin H.-S."/>
            <person name="Kim S.-B."/>
            <person name="Han K."/>
            <person name="Lee J."/>
            <person name="Park M."/>
            <person name="Lee H.-A."/>
            <person name="Lee H.-Y."/>
            <person name="Lee Y."/>
            <person name="Oh S."/>
            <person name="Lee J.H."/>
            <person name="Choi E."/>
            <person name="Choi E."/>
            <person name="Lee S.E."/>
            <person name="Jeon J."/>
            <person name="Kim H."/>
            <person name="Choi G."/>
            <person name="Song H."/>
            <person name="Lee J."/>
            <person name="Lee S.-C."/>
            <person name="Kwon J.-K."/>
            <person name="Lee H.-Y."/>
            <person name="Koo N."/>
            <person name="Hong Y."/>
            <person name="Kim R.W."/>
            <person name="Kang W.-H."/>
            <person name="Huh J.H."/>
            <person name="Kang B.-C."/>
            <person name="Yang T.-J."/>
            <person name="Lee Y.-H."/>
            <person name="Bennetzen J.L."/>
            <person name="Choi D."/>
        </authorList>
    </citation>
    <scope>NUCLEOTIDE SEQUENCE [LARGE SCALE GENOMIC DNA]</scope>
    <source>
        <strain evidence="3">cv. PBC81</strain>
    </source>
</reference>
<dbReference type="GO" id="GO:0005840">
    <property type="term" value="C:ribosome"/>
    <property type="evidence" value="ECO:0007669"/>
    <property type="project" value="UniProtKB-KW"/>
</dbReference>
<dbReference type="Proteomes" id="UP000224567">
    <property type="component" value="Unassembled WGS sequence"/>
</dbReference>